<evidence type="ECO:0000256" key="5">
    <source>
        <dbReference type="ARBA" id="ARBA00023157"/>
    </source>
</evidence>
<reference evidence="8" key="1">
    <citation type="submission" date="2013-03" db="EMBL/GenBank/DDBJ databases">
        <title>The Genome Sequence of Anopheles minimus MINIMUS1.</title>
        <authorList>
            <consortium name="The Broad Institute Genomics Platform"/>
            <person name="Neafsey D.E."/>
            <person name="Walton C."/>
            <person name="Walker B."/>
            <person name="Young S.K."/>
            <person name="Zeng Q."/>
            <person name="Gargeya S."/>
            <person name="Fitzgerald M."/>
            <person name="Haas B."/>
            <person name="Abouelleil A."/>
            <person name="Allen A.W."/>
            <person name="Alvarado L."/>
            <person name="Arachchi H.M."/>
            <person name="Berlin A.M."/>
            <person name="Chapman S.B."/>
            <person name="Gainer-Dewar J."/>
            <person name="Goldberg J."/>
            <person name="Griggs A."/>
            <person name="Gujja S."/>
            <person name="Hansen M."/>
            <person name="Howarth C."/>
            <person name="Imamovic A."/>
            <person name="Ireland A."/>
            <person name="Larimer J."/>
            <person name="McCowan C."/>
            <person name="Murphy C."/>
            <person name="Pearson M."/>
            <person name="Poon T.W."/>
            <person name="Priest M."/>
            <person name="Roberts A."/>
            <person name="Saif S."/>
            <person name="Shea T."/>
            <person name="Sisk P."/>
            <person name="Sykes S."/>
            <person name="Wortman J."/>
            <person name="Nusbaum C."/>
            <person name="Birren B."/>
        </authorList>
    </citation>
    <scope>NUCLEOTIDE SEQUENCE [LARGE SCALE GENOMIC DNA]</scope>
    <source>
        <strain evidence="8">MINIMUS1</strain>
    </source>
</reference>
<evidence type="ECO:0000256" key="3">
    <source>
        <dbReference type="ARBA" id="ARBA00022448"/>
    </source>
</evidence>
<accession>A0A182WJM3</accession>
<organism evidence="7 8">
    <name type="scientific">Anopheles minimus</name>
    <dbReference type="NCBI Taxonomy" id="112268"/>
    <lineage>
        <taxon>Eukaryota</taxon>
        <taxon>Metazoa</taxon>
        <taxon>Ecdysozoa</taxon>
        <taxon>Arthropoda</taxon>
        <taxon>Hexapoda</taxon>
        <taxon>Insecta</taxon>
        <taxon>Pterygota</taxon>
        <taxon>Neoptera</taxon>
        <taxon>Endopterygota</taxon>
        <taxon>Diptera</taxon>
        <taxon>Nematocera</taxon>
        <taxon>Culicoidea</taxon>
        <taxon>Culicidae</taxon>
        <taxon>Anophelinae</taxon>
        <taxon>Anopheles</taxon>
    </lineage>
</organism>
<evidence type="ECO:0000313" key="7">
    <source>
        <dbReference type="EnsemblMetazoa" id="AMIN010577-PA"/>
    </source>
</evidence>
<evidence type="ECO:0000256" key="4">
    <source>
        <dbReference type="ARBA" id="ARBA00022525"/>
    </source>
</evidence>
<dbReference type="PANTHER" id="PTHR21066:SF15">
    <property type="entry name" value="GH25962P-RELATED"/>
    <property type="match status" value="1"/>
</dbReference>
<dbReference type="PANTHER" id="PTHR21066">
    <property type="entry name" value="ODORANT-BINDING PROTEIN 59A-RELATED"/>
    <property type="match status" value="1"/>
</dbReference>
<dbReference type="EnsemblMetazoa" id="AMIN010577-RA">
    <property type="protein sequence ID" value="AMIN010577-PA"/>
    <property type="gene ID" value="AMIN010577"/>
</dbReference>
<dbReference type="GO" id="GO:0005576">
    <property type="term" value="C:extracellular region"/>
    <property type="evidence" value="ECO:0007669"/>
    <property type="project" value="UniProtKB-SubCell"/>
</dbReference>
<name>A0A182WJM3_9DIPT</name>
<comment type="similarity">
    <text evidence="2">Belongs to the PBP/GOBP family.</text>
</comment>
<dbReference type="Gene3D" id="1.10.238.270">
    <property type="match status" value="1"/>
</dbReference>
<keyword evidence="5" id="KW-1015">Disulfide bond</keyword>
<dbReference type="InterPro" id="IPR054577">
    <property type="entry name" value="OBP47-like_dom"/>
</dbReference>
<sequence length="245" mass="27478">VSFFLGNSALYITWQTHPKSASSYGEPNSNRSTTKMATTSHCIKSCCWTKVLVLLWLVQLVAGEANPACKTMPTVGKESDEKCCNMPEMFPNETLHQCMGEYEQSSMSQLQKSCQFSICVLKKQNLLKSDNRMDADQIKAYIKDKVKGSDEWKSLIEKTVLQECLPMVEKDNAMVKQMKSTLGDCDPIPALTVACAAAKFYGNCPTKDWTGSSLCDEWKTYLSKCSTTMDDLNEMYKVIESQKLT</sequence>
<feature type="domain" description="OBP47-like" evidence="6">
    <location>
        <begin position="101"/>
        <end position="221"/>
    </location>
</feature>
<proteinExistence type="inferred from homology"/>
<evidence type="ECO:0000259" key="6">
    <source>
        <dbReference type="Pfam" id="PF22651"/>
    </source>
</evidence>
<keyword evidence="8" id="KW-1185">Reference proteome</keyword>
<reference evidence="7" key="2">
    <citation type="submission" date="2020-05" db="UniProtKB">
        <authorList>
            <consortium name="EnsemblMetazoa"/>
        </authorList>
    </citation>
    <scope>IDENTIFICATION</scope>
    <source>
        <strain evidence="7">MINIMUS1</strain>
    </source>
</reference>
<keyword evidence="3" id="KW-0813">Transport</keyword>
<comment type="subcellular location">
    <subcellularLocation>
        <location evidence="1">Secreted</location>
    </subcellularLocation>
</comment>
<dbReference type="AlphaFoldDB" id="A0A182WJM3"/>
<dbReference type="Proteomes" id="UP000075920">
    <property type="component" value="Unassembled WGS sequence"/>
</dbReference>
<dbReference type="STRING" id="112268.A0A182WJM3"/>
<evidence type="ECO:0000256" key="1">
    <source>
        <dbReference type="ARBA" id="ARBA00004613"/>
    </source>
</evidence>
<dbReference type="Pfam" id="PF22651">
    <property type="entry name" value="OBP47_like"/>
    <property type="match status" value="1"/>
</dbReference>
<dbReference type="InterPro" id="IPR052295">
    <property type="entry name" value="Odorant-binding_protein"/>
</dbReference>
<evidence type="ECO:0000313" key="8">
    <source>
        <dbReference type="Proteomes" id="UP000075920"/>
    </source>
</evidence>
<dbReference type="VEuPathDB" id="VectorBase:AMIN010577"/>
<evidence type="ECO:0000256" key="2">
    <source>
        <dbReference type="ARBA" id="ARBA00008098"/>
    </source>
</evidence>
<keyword evidence="4" id="KW-0964">Secreted</keyword>
<protein>
    <recommendedName>
        <fullName evidence="6">OBP47-like domain-containing protein</fullName>
    </recommendedName>
</protein>